<dbReference type="GO" id="GO:0016209">
    <property type="term" value="F:antioxidant activity"/>
    <property type="evidence" value="ECO:0007669"/>
    <property type="project" value="InterPro"/>
</dbReference>
<dbReference type="AlphaFoldDB" id="A0A381ZM13"/>
<dbReference type="Gene3D" id="3.40.30.10">
    <property type="entry name" value="Glutaredoxin"/>
    <property type="match status" value="1"/>
</dbReference>
<evidence type="ECO:0000313" key="2">
    <source>
        <dbReference type="EMBL" id="SVA90164.1"/>
    </source>
</evidence>
<name>A0A381ZM13_9ZZZZ</name>
<feature type="non-terminal residue" evidence="2">
    <location>
        <position position="1"/>
    </location>
</feature>
<dbReference type="InterPro" id="IPR000866">
    <property type="entry name" value="AhpC/TSA"/>
</dbReference>
<feature type="domain" description="Alkyl hydroperoxide reductase subunit C/ Thiol specific antioxidant" evidence="1">
    <location>
        <begin position="2"/>
        <end position="66"/>
    </location>
</feature>
<protein>
    <recommendedName>
        <fullName evidence="1">Alkyl hydroperoxide reductase subunit C/ Thiol specific antioxidant domain-containing protein</fullName>
    </recommendedName>
</protein>
<gene>
    <name evidence="2" type="ORF">METZ01_LOCUS143018</name>
</gene>
<evidence type="ECO:0000259" key="1">
    <source>
        <dbReference type="Pfam" id="PF00578"/>
    </source>
</evidence>
<reference evidence="2" key="1">
    <citation type="submission" date="2018-05" db="EMBL/GenBank/DDBJ databases">
        <authorList>
            <person name="Lanie J.A."/>
            <person name="Ng W.-L."/>
            <person name="Kazmierczak K.M."/>
            <person name="Andrzejewski T.M."/>
            <person name="Davidsen T.M."/>
            <person name="Wayne K.J."/>
            <person name="Tettelin H."/>
            <person name="Glass J.I."/>
            <person name="Rusch D."/>
            <person name="Podicherti R."/>
            <person name="Tsui H.-C.T."/>
            <person name="Winkler M.E."/>
        </authorList>
    </citation>
    <scope>NUCLEOTIDE SEQUENCE</scope>
</reference>
<dbReference type="SUPFAM" id="SSF52833">
    <property type="entry name" value="Thioredoxin-like"/>
    <property type="match status" value="1"/>
</dbReference>
<proteinExistence type="predicted"/>
<dbReference type="Pfam" id="PF00578">
    <property type="entry name" value="AhpC-TSA"/>
    <property type="match status" value="1"/>
</dbReference>
<sequence>VIVGVSFDTVEEQKAFAESEQFPYTLLADPDRTMGEAYEVLRPADGGLAAFPLRISYLIAPDGTIARAYDLNASTALDEHAADLLADITALN</sequence>
<accession>A0A381ZM13</accession>
<dbReference type="GO" id="GO:0016491">
    <property type="term" value="F:oxidoreductase activity"/>
    <property type="evidence" value="ECO:0007669"/>
    <property type="project" value="InterPro"/>
</dbReference>
<dbReference type="EMBL" id="UINC01021809">
    <property type="protein sequence ID" value="SVA90164.1"/>
    <property type="molecule type" value="Genomic_DNA"/>
</dbReference>
<dbReference type="InterPro" id="IPR036249">
    <property type="entry name" value="Thioredoxin-like_sf"/>
</dbReference>
<organism evidence="2">
    <name type="scientific">marine metagenome</name>
    <dbReference type="NCBI Taxonomy" id="408172"/>
    <lineage>
        <taxon>unclassified sequences</taxon>
        <taxon>metagenomes</taxon>
        <taxon>ecological metagenomes</taxon>
    </lineage>
</organism>